<reference evidence="2" key="1">
    <citation type="submission" date="2016-10" db="EMBL/GenBank/DDBJ databases">
        <authorList>
            <person name="Varghese N."/>
            <person name="Submissions S."/>
        </authorList>
    </citation>
    <scope>NUCLEOTIDE SEQUENCE [LARGE SCALE GENOMIC DNA]</scope>
    <source>
        <strain evidence="2">DSM 25157</strain>
    </source>
</reference>
<evidence type="ECO:0000313" key="2">
    <source>
        <dbReference type="Proteomes" id="UP000199002"/>
    </source>
</evidence>
<dbReference type="Proteomes" id="UP000199002">
    <property type="component" value="Unassembled WGS sequence"/>
</dbReference>
<sequence length="32" mass="3419">MGCMVALRTEVARFRTANFTAQHGTAPSGAEH</sequence>
<proteinExistence type="predicted"/>
<dbReference type="EMBL" id="FNQJ01000004">
    <property type="protein sequence ID" value="SEA02739.1"/>
    <property type="molecule type" value="Genomic_DNA"/>
</dbReference>
<evidence type="ECO:0000313" key="1">
    <source>
        <dbReference type="EMBL" id="SEA02739.1"/>
    </source>
</evidence>
<accession>A0A1H3XTI9</accession>
<dbReference type="AlphaFoldDB" id="A0A1H3XTI9"/>
<gene>
    <name evidence="1" type="ORF">SAMN05421875_104127</name>
</gene>
<organism evidence="1 2">
    <name type="scientific">Acidovorax soli</name>
    <dbReference type="NCBI Taxonomy" id="592050"/>
    <lineage>
        <taxon>Bacteria</taxon>
        <taxon>Pseudomonadati</taxon>
        <taxon>Pseudomonadota</taxon>
        <taxon>Betaproteobacteria</taxon>
        <taxon>Burkholderiales</taxon>
        <taxon>Comamonadaceae</taxon>
        <taxon>Acidovorax</taxon>
    </lineage>
</organism>
<protein>
    <submittedName>
        <fullName evidence="1">Uncharacterized protein</fullName>
    </submittedName>
</protein>
<name>A0A1H3XTI9_9BURK</name>
<keyword evidence="2" id="KW-1185">Reference proteome</keyword>